<dbReference type="EMBL" id="KZ824837">
    <property type="protein sequence ID" value="RAH77799.1"/>
    <property type="molecule type" value="Genomic_DNA"/>
</dbReference>
<dbReference type="RefSeq" id="XP_025523693.1">
    <property type="nucleotide sequence ID" value="XM_025676822.1"/>
</dbReference>
<evidence type="ECO:0000313" key="11">
    <source>
        <dbReference type="EMBL" id="RAH77799.1"/>
    </source>
</evidence>
<keyword evidence="2" id="KW-0436">Ligase</keyword>
<dbReference type="InterPro" id="IPR011053">
    <property type="entry name" value="Single_hybrid_motif"/>
</dbReference>
<dbReference type="SUPFAM" id="SSF51230">
    <property type="entry name" value="Single hybrid motif"/>
    <property type="match status" value="1"/>
</dbReference>
<dbReference type="PROSITE" id="PS00867">
    <property type="entry name" value="CPSASE_2"/>
    <property type="match status" value="1"/>
</dbReference>
<dbReference type="Pfam" id="PF00289">
    <property type="entry name" value="Biotin_carb_N"/>
    <property type="match status" value="1"/>
</dbReference>
<gene>
    <name evidence="11" type="ORF">BO86DRAFT_450790</name>
</gene>
<comment type="cofactor">
    <cofactor evidence="1">
        <name>biotin</name>
        <dbReference type="ChEBI" id="CHEBI:57586"/>
    </cofactor>
</comment>
<dbReference type="InterPro" id="IPR050856">
    <property type="entry name" value="Biotin_carboxylase_complex"/>
</dbReference>
<dbReference type="InterPro" id="IPR029045">
    <property type="entry name" value="ClpP/crotonase-like_dom_sf"/>
</dbReference>
<evidence type="ECO:0000256" key="5">
    <source>
        <dbReference type="ARBA" id="ARBA00023267"/>
    </source>
</evidence>
<evidence type="ECO:0000313" key="12">
    <source>
        <dbReference type="Proteomes" id="UP000249497"/>
    </source>
</evidence>
<evidence type="ECO:0000259" key="10">
    <source>
        <dbReference type="PROSITE" id="PS50989"/>
    </source>
</evidence>
<dbReference type="InterPro" id="IPR011763">
    <property type="entry name" value="COA_CT_C"/>
</dbReference>
<dbReference type="GO" id="GO:0046872">
    <property type="term" value="F:metal ion binding"/>
    <property type="evidence" value="ECO:0007669"/>
    <property type="project" value="InterPro"/>
</dbReference>
<feature type="domain" description="Biotin carboxylation" evidence="9">
    <location>
        <begin position="459"/>
        <end position="931"/>
    </location>
</feature>
<keyword evidence="4 6" id="KW-0067">ATP-binding</keyword>
<feature type="compositionally biased region" description="Polar residues" evidence="7">
    <location>
        <begin position="424"/>
        <end position="441"/>
    </location>
</feature>
<evidence type="ECO:0000259" key="8">
    <source>
        <dbReference type="PROSITE" id="PS50975"/>
    </source>
</evidence>
<name>A0A8T8WR30_ASPJA</name>
<evidence type="ECO:0000256" key="7">
    <source>
        <dbReference type="SAM" id="MobiDB-lite"/>
    </source>
</evidence>
<dbReference type="Proteomes" id="UP000249497">
    <property type="component" value="Unassembled WGS sequence"/>
</dbReference>
<dbReference type="PANTHER" id="PTHR18866:SF127">
    <property type="match status" value="1"/>
</dbReference>
<accession>A0A8T8WR30</accession>
<dbReference type="InterPro" id="IPR000089">
    <property type="entry name" value="Biotin_lipoyl"/>
</dbReference>
<keyword evidence="3 6" id="KW-0547">Nucleotide-binding</keyword>
<evidence type="ECO:0000256" key="4">
    <source>
        <dbReference type="ARBA" id="ARBA00022840"/>
    </source>
</evidence>
<dbReference type="AlphaFoldDB" id="A0A8T8WR30"/>
<dbReference type="Pfam" id="PF00364">
    <property type="entry name" value="Biotin_lipoyl"/>
    <property type="match status" value="1"/>
</dbReference>
<evidence type="ECO:0000256" key="2">
    <source>
        <dbReference type="ARBA" id="ARBA00022598"/>
    </source>
</evidence>
<dbReference type="InterPro" id="IPR005481">
    <property type="entry name" value="BC-like_N"/>
</dbReference>
<feature type="domain" description="CoA carboxyltransferase C-terminal" evidence="10">
    <location>
        <begin position="246"/>
        <end position="417"/>
    </location>
</feature>
<dbReference type="InterPro" id="IPR005482">
    <property type="entry name" value="Biotin_COase_C"/>
</dbReference>
<dbReference type="Pfam" id="PF02785">
    <property type="entry name" value="Biotin_carb_C"/>
    <property type="match status" value="1"/>
</dbReference>
<dbReference type="SUPFAM" id="SSF51246">
    <property type="entry name" value="Rudiment single hybrid motif"/>
    <property type="match status" value="1"/>
</dbReference>
<dbReference type="GO" id="GO:0016874">
    <property type="term" value="F:ligase activity"/>
    <property type="evidence" value="ECO:0007669"/>
    <property type="project" value="UniProtKB-KW"/>
</dbReference>
<dbReference type="SUPFAM" id="SSF52096">
    <property type="entry name" value="ClpP/crotonase"/>
    <property type="match status" value="2"/>
</dbReference>
<keyword evidence="5" id="KW-0092">Biotin</keyword>
<dbReference type="PANTHER" id="PTHR18866">
    <property type="entry name" value="CARBOXYLASE:PYRUVATE/ACETYL-COA/PROPIONYL-COA CARBOXYLASE"/>
    <property type="match status" value="1"/>
</dbReference>
<dbReference type="InterPro" id="IPR034733">
    <property type="entry name" value="AcCoA_carboxyl_beta"/>
</dbReference>
<sequence>MAAQSSFPPLQSKIDLNDSQYRANRETWKTVLDRFEEALGQVSAEGNNASIARHQTRGQLLLLKTNRILEIAFQNDLPLISLVQSAGVFLPQQFRVFHKGGQLFRDLAVRTQHSKPSCALVFGSSTAGGAYHPALSDYTVFVENQGQAFLAGPPLVKMATGEVIGAEELGGARVHATKTGLADQIATDELDAIRKAREWVATLHIASHQTLVDTIEPLPPRYPIDDLLGLVNPDIRKPFDMREVLLRLIDDSRLSESTPLLFLHNVTGFMVGAKAEHAGIIRTGAQLVAAVSTSTVPHISVILGASYGAGNYAMCGRAYGPRFLFTWPSGRCGVMGPEQLSGVMESVQRSSAAAKGTVLAPDELRARVERFRKGVQADAECYATSGGLVDDGIIDPRDTRDVVGMCLEVAVGAGIQGAGGHLSSKMTVPQSPVSQHASPSRSPLYVASPPLDQTTGRPIIQRILIANRGEIAVRIIQTCRKVNISTVAVYVTEDASSRHVREADTAICLGSLSRTTDKSPAQEGTDTRNPFLNIPLLIRTALSTQSHAIHPGYGYLSENASFATAVRAAGLIFLGPSTVALTSLGDKRAAKTYLRRNAPSVPLIPGFVGTSQTPADLITAATEIGFPVILKASAGGGGKGMRIVREPSQLEAELERAQSEAERAFGQRDCILEKYIAAAKHVEIQIVGDEHGTVVAFGERDCSVQRRHQKVVEETPCAFLTADMRREMCDTAVRIGQLIKYAGAGTVEFVVDVQTRRFYFLEVNARLQVEHPITEEVMGWDLVALQVYVAAGGQLKDLPALEGGQWRTPAQGHAIECRLCAEDPKNNFYPEHGKVQLWRPADGVLGPGRDVRYETAIQTGAEVSIYFDSMIAKIVVWAPTRALAIEKMSRVLAQTACVGVKTNQLFLQRCLLSPEFRKPTYTTAFIPSNLEQLLQFPEVPLQEYLPLIPSLVIRSLAQRGNTRARPFQYIRRQFRNQHCDPVNIHCDVVTTITGPEAGTSSMCVWDPPTAGQSPSLKHARLMPVPVEKEPGAATASYNIISNTLRRAATKAVTPSAIHVDSLRPAENSLDSPTPSSTFTMEVSVDGRRIVAHVAVPSPGTTTGMVDRSQRIYCHFPSLGTYMEFQRDSLLSFTEGRRRYATAEEAGKRTVTAPMPCKILSIEQKNGDSVKAGQVVMVIESMKMELSIAVAVEGTFQTEWRKGDAVEEGRILCLVV</sequence>
<dbReference type="InterPro" id="IPR011764">
    <property type="entry name" value="Biotin_carboxylation_dom"/>
</dbReference>
<dbReference type="Pfam" id="PF02786">
    <property type="entry name" value="CPSase_L_D2"/>
    <property type="match status" value="1"/>
</dbReference>
<dbReference type="GeneID" id="37180515"/>
<dbReference type="InterPro" id="IPR005479">
    <property type="entry name" value="CPAse_ATP-bd"/>
</dbReference>
<reference evidence="11 12" key="1">
    <citation type="submission" date="2018-02" db="EMBL/GenBank/DDBJ databases">
        <title>The genomes of Aspergillus section Nigri reveals drivers in fungal speciation.</title>
        <authorList>
            <consortium name="DOE Joint Genome Institute"/>
            <person name="Vesth T.C."/>
            <person name="Nybo J."/>
            <person name="Theobald S."/>
            <person name="Brandl J."/>
            <person name="Frisvad J.C."/>
            <person name="Nielsen K.F."/>
            <person name="Lyhne E.K."/>
            <person name="Kogle M.E."/>
            <person name="Kuo A."/>
            <person name="Riley R."/>
            <person name="Clum A."/>
            <person name="Nolan M."/>
            <person name="Lipzen A."/>
            <person name="Salamov A."/>
            <person name="Henrissat B."/>
            <person name="Wiebenga A."/>
            <person name="De vries R.P."/>
            <person name="Grigoriev I.V."/>
            <person name="Mortensen U.H."/>
            <person name="Andersen M.R."/>
            <person name="Baker S.E."/>
        </authorList>
    </citation>
    <scope>NUCLEOTIDE SEQUENCE [LARGE SCALE GENOMIC DNA]</scope>
    <source>
        <strain evidence="11 12">CBS 114.51</strain>
    </source>
</reference>
<dbReference type="InterPro" id="IPR016185">
    <property type="entry name" value="PreATP-grasp_dom_sf"/>
</dbReference>
<protein>
    <submittedName>
        <fullName evidence="11">ClpP/crotonase</fullName>
    </submittedName>
</protein>
<evidence type="ECO:0000256" key="3">
    <source>
        <dbReference type="ARBA" id="ARBA00022741"/>
    </source>
</evidence>
<dbReference type="PROSITE" id="PS50975">
    <property type="entry name" value="ATP_GRASP"/>
    <property type="match status" value="1"/>
</dbReference>
<dbReference type="SMART" id="SM00878">
    <property type="entry name" value="Biotin_carb_C"/>
    <property type="match status" value="1"/>
</dbReference>
<dbReference type="Gene3D" id="2.40.50.100">
    <property type="match status" value="1"/>
</dbReference>
<dbReference type="PROSITE" id="PS50979">
    <property type="entry name" value="BC"/>
    <property type="match status" value="1"/>
</dbReference>
<feature type="region of interest" description="Disordered" evidence="7">
    <location>
        <begin position="421"/>
        <end position="450"/>
    </location>
</feature>
<dbReference type="FunFam" id="3.30.1490.20:FF:000003">
    <property type="entry name" value="acetyl-CoA carboxylase isoform X1"/>
    <property type="match status" value="1"/>
</dbReference>
<dbReference type="SUPFAM" id="SSF52440">
    <property type="entry name" value="PreATP-grasp domain"/>
    <property type="match status" value="1"/>
</dbReference>
<dbReference type="Gene3D" id="3.30.470.20">
    <property type="entry name" value="ATP-grasp fold, B domain"/>
    <property type="match status" value="1"/>
</dbReference>
<dbReference type="Gene3D" id="3.90.226.10">
    <property type="entry name" value="2-enoyl-CoA Hydratase, Chain A, domain 1"/>
    <property type="match status" value="2"/>
</dbReference>
<dbReference type="InterPro" id="IPR011054">
    <property type="entry name" value="Rudment_hybrid_motif"/>
</dbReference>
<dbReference type="InterPro" id="IPR011761">
    <property type="entry name" value="ATP-grasp"/>
</dbReference>
<keyword evidence="12" id="KW-1185">Reference proteome</keyword>
<evidence type="ECO:0000259" key="9">
    <source>
        <dbReference type="PROSITE" id="PS50979"/>
    </source>
</evidence>
<dbReference type="GO" id="GO:0005524">
    <property type="term" value="F:ATP binding"/>
    <property type="evidence" value="ECO:0007669"/>
    <property type="project" value="UniProtKB-UniRule"/>
</dbReference>
<dbReference type="Pfam" id="PF01039">
    <property type="entry name" value="Carboxyl_trans"/>
    <property type="match status" value="1"/>
</dbReference>
<organism evidence="11 12">
    <name type="scientific">Aspergillus japonicus CBS 114.51</name>
    <dbReference type="NCBI Taxonomy" id="1448312"/>
    <lineage>
        <taxon>Eukaryota</taxon>
        <taxon>Fungi</taxon>
        <taxon>Dikarya</taxon>
        <taxon>Ascomycota</taxon>
        <taxon>Pezizomycotina</taxon>
        <taxon>Eurotiomycetes</taxon>
        <taxon>Eurotiomycetidae</taxon>
        <taxon>Eurotiales</taxon>
        <taxon>Aspergillaceae</taxon>
        <taxon>Aspergillus</taxon>
        <taxon>Aspergillus subgen. Circumdati</taxon>
    </lineage>
</organism>
<evidence type="ECO:0000256" key="6">
    <source>
        <dbReference type="PROSITE-ProRule" id="PRU00409"/>
    </source>
</evidence>
<dbReference type="CDD" id="cd06850">
    <property type="entry name" value="biotinyl_domain"/>
    <property type="match status" value="1"/>
</dbReference>
<feature type="domain" description="ATP-grasp" evidence="8">
    <location>
        <begin position="593"/>
        <end position="791"/>
    </location>
</feature>
<evidence type="ECO:0000256" key="1">
    <source>
        <dbReference type="ARBA" id="ARBA00001953"/>
    </source>
</evidence>
<dbReference type="SUPFAM" id="SSF56059">
    <property type="entry name" value="Glutathione synthetase ATP-binding domain-like"/>
    <property type="match status" value="1"/>
</dbReference>
<dbReference type="OrthoDB" id="196847at2759"/>
<dbReference type="PROSITE" id="PS50989">
    <property type="entry name" value="COA_CT_CTER"/>
    <property type="match status" value="1"/>
</dbReference>
<proteinExistence type="predicted"/>
<dbReference type="PROSITE" id="PS00866">
    <property type="entry name" value="CPSASE_1"/>
    <property type="match status" value="1"/>
</dbReference>